<reference evidence="6" key="1">
    <citation type="journal article" date="2023" name="Microb. Genom.">
        <title>Mesoterricola silvestris gen. nov., sp. nov., Mesoterricola sediminis sp. nov., Geothrix oryzae sp. nov., Geothrix edaphica sp. nov., Geothrix rubra sp. nov., and Geothrix limicola sp. nov., six novel members of Acidobacteriota isolated from soils.</title>
        <authorList>
            <person name="Weisberg A.J."/>
            <person name="Pearce E."/>
            <person name="Kramer C.G."/>
            <person name="Chang J.H."/>
            <person name="Clarke C.R."/>
        </authorList>
    </citation>
    <scope>NUCLEOTIDE SEQUENCE</scope>
    <source>
        <strain evidence="6">ND06-05F</strain>
    </source>
</reference>
<dbReference type="PANTHER" id="PTHR45527">
    <property type="entry name" value="NONRIBOSOMAL PEPTIDE SYNTHETASE"/>
    <property type="match status" value="1"/>
</dbReference>
<dbReference type="InterPro" id="IPR036736">
    <property type="entry name" value="ACP-like_sf"/>
</dbReference>
<organism evidence="6 7">
    <name type="scientific">Streptomyces europaeiscabiei</name>
    <dbReference type="NCBI Taxonomy" id="146819"/>
    <lineage>
        <taxon>Bacteria</taxon>
        <taxon>Bacillati</taxon>
        <taxon>Actinomycetota</taxon>
        <taxon>Actinomycetes</taxon>
        <taxon>Kitasatosporales</taxon>
        <taxon>Streptomycetaceae</taxon>
        <taxon>Streptomyces</taxon>
    </lineage>
</organism>
<dbReference type="PROSITE" id="PS00012">
    <property type="entry name" value="PHOSPHOPANTETHEINE"/>
    <property type="match status" value="1"/>
</dbReference>
<proteinExistence type="predicted"/>
<feature type="compositionally biased region" description="Basic and acidic residues" evidence="4">
    <location>
        <begin position="976"/>
        <end position="987"/>
    </location>
</feature>
<dbReference type="InterPro" id="IPR020806">
    <property type="entry name" value="PKS_PP-bd"/>
</dbReference>
<dbReference type="InterPro" id="IPR009081">
    <property type="entry name" value="PP-bd_ACP"/>
</dbReference>
<dbReference type="Gene3D" id="3.30.559.10">
    <property type="entry name" value="Chloramphenicol acetyltransferase-like domain"/>
    <property type="match status" value="1"/>
</dbReference>
<evidence type="ECO:0000256" key="2">
    <source>
        <dbReference type="ARBA" id="ARBA00022450"/>
    </source>
</evidence>
<dbReference type="InterPro" id="IPR001242">
    <property type="entry name" value="Condensation_dom"/>
</dbReference>
<evidence type="ECO:0000256" key="3">
    <source>
        <dbReference type="ARBA" id="ARBA00022553"/>
    </source>
</evidence>
<dbReference type="InterPro" id="IPR045851">
    <property type="entry name" value="AMP-bd_C_sf"/>
</dbReference>
<dbReference type="FunFam" id="3.30.300.30:FF:000010">
    <property type="entry name" value="Enterobactin synthetase component F"/>
    <property type="match status" value="1"/>
</dbReference>
<keyword evidence="2" id="KW-0596">Phosphopantetheine</keyword>
<accession>A0AAJ2PHM5</accession>
<dbReference type="InterPro" id="IPR006162">
    <property type="entry name" value="Ppantetheine_attach_site"/>
</dbReference>
<protein>
    <submittedName>
        <fullName evidence="6">Amino acid adenylation domain-containing protein</fullName>
    </submittedName>
</protein>
<dbReference type="GO" id="GO:0017000">
    <property type="term" value="P:antibiotic biosynthetic process"/>
    <property type="evidence" value="ECO:0007669"/>
    <property type="project" value="UniProtKB-ARBA"/>
</dbReference>
<dbReference type="InterPro" id="IPR029058">
    <property type="entry name" value="AB_hydrolase_fold"/>
</dbReference>
<dbReference type="NCBIfam" id="TIGR01733">
    <property type="entry name" value="AA-adenyl-dom"/>
    <property type="match status" value="1"/>
</dbReference>
<dbReference type="SMART" id="SM00823">
    <property type="entry name" value="PKS_PP"/>
    <property type="match status" value="1"/>
</dbReference>
<dbReference type="InterPro" id="IPR001031">
    <property type="entry name" value="Thioesterase"/>
</dbReference>
<dbReference type="SUPFAM" id="SSF52777">
    <property type="entry name" value="CoA-dependent acyltransferases"/>
    <property type="match status" value="2"/>
</dbReference>
<dbReference type="PANTHER" id="PTHR45527:SF1">
    <property type="entry name" value="FATTY ACID SYNTHASE"/>
    <property type="match status" value="1"/>
</dbReference>
<feature type="region of interest" description="Disordered" evidence="4">
    <location>
        <begin position="975"/>
        <end position="998"/>
    </location>
</feature>
<dbReference type="InterPro" id="IPR010071">
    <property type="entry name" value="AA_adenyl_dom"/>
</dbReference>
<evidence type="ECO:0000259" key="5">
    <source>
        <dbReference type="PROSITE" id="PS50075"/>
    </source>
</evidence>
<dbReference type="Pfam" id="PF13193">
    <property type="entry name" value="AMP-binding_C"/>
    <property type="match status" value="1"/>
</dbReference>
<dbReference type="GO" id="GO:0005829">
    <property type="term" value="C:cytosol"/>
    <property type="evidence" value="ECO:0007669"/>
    <property type="project" value="TreeGrafter"/>
</dbReference>
<evidence type="ECO:0000256" key="4">
    <source>
        <dbReference type="SAM" id="MobiDB-lite"/>
    </source>
</evidence>
<dbReference type="InterPro" id="IPR020845">
    <property type="entry name" value="AMP-binding_CS"/>
</dbReference>
<sequence length="1375" mass="147728">MQGEADRSQEIPLSYAQLALWFNDRLQEGDASYHMPVAMRLTGTIDIDALRVSLDDVIGRHAALRTVFPERDGIPYQRVLDPADVPTPLTVVPATEDTLPDLIAAACRVCFDLTADPLLRLHVFALAPQEHVVLMVQHHIAGDGWSMAPLARDLSAAYLARSQGSEPLWEPQQASYADYALEQRELLGSLDDHDSGISGQLRYWQEALSGIPDCLELPTDHPRPAVKTFEGDYFPWSFSAELHSELVALARGCRVSLFMVVQAALATVLTRSGSGTDIPIASPTAGRVDERFDDVVGYFVNPLVLRVDTSGDPTFRELLKRVRRVDLQGFAHQEMPIERLITALNPPRSLGWHPLFQVMLAFQSLPKAELTLPGVRTEFVEADPGGARFDLSFNIMERRKEDGSPGGLSCFVEYSSDLFEQAGAEALMSRLTVLLTSVATDPDQRIGDIDLMSPEERAALPSLWSGPELPPADGSSADAAFHRAFEERAAAAPDRIALVAGPARLTFSEVNARANRLARELVRRGAGPEQYVVLMGPRDAGLFVGLLAILKSGAAYVPVAVDTPQERLDTILDAVRPVCVLLSGPGAATGQLPGNAAVCRLDDPRMVSAVAAHPAHDLTDADRTGPTGPEDAAYVIHTSGSTGTPKGVVVEQRALTNLVRHHRTRLVRPGPPDGSALSVALVASVTFDTAWDPLFWMLEGHRLHLLSDEVRLDPQALVAYVRREAVDFLDLTPTYLVPLMAAGLLDEGEHRPAVLMLGGEAVGPDLWARLAAVPGVEAHNYYGPTETTVDALACALGDSATPAIGRPVDGMRAYVLDERLRPVPSGVPGELYLAGEQLARGYLGRPALTAERFVADPYGPPGSRMYRTGDLARLRRDGQVEYLGRADEQVKIRGFRIEPGEIEAALEQYPGVNQAAVVVRGADPDDRYLTGYLATAPGAAPDPADLRAHLARRLPGYMIPAAFSRLDALPLTSSGKLDRSALPEPDLRVSQGPGRAPEGAEETVLCELFAEVLRIPEADPDDDFFALGGHSLLMVRLAEGIRAKLGVDLPIRALFDCPTPRLIAARLSRTTPVGVAAVSVPGAAGSCGAHSGAAGSDAVLAPWEPVLALRSQGSRPPLFCVHPVVGDGFGYAGLLRSLGPDQPVYALQGIGRAGGRERPDSMGALAAEYAGRIRAIRPHGPYRLLGWSFGGVLVHEIAVQLRESGETVDLVAMMDSPVPVEGEIRKQGAVTDADVLLGLLDAVGAPQERIEAAASGRWVPETEELLRLLAPAMGASAPRDPAQLEVMLDTCGYHGELMSRWLPRLFDGDLVTFTATVVHEEAGPAGDGGLRWSSHVMGRIEDHPVAARHLEMADPGPIDEIGRVLAAELERRAVR</sequence>
<dbReference type="Gene3D" id="2.30.38.10">
    <property type="entry name" value="Luciferase, Domain 3"/>
    <property type="match status" value="1"/>
</dbReference>
<dbReference type="GO" id="GO:0008610">
    <property type="term" value="P:lipid biosynthetic process"/>
    <property type="evidence" value="ECO:0007669"/>
    <property type="project" value="UniProtKB-ARBA"/>
</dbReference>
<comment type="caution">
    <text evidence="6">The sequence shown here is derived from an EMBL/GenBank/DDBJ whole genome shotgun (WGS) entry which is preliminary data.</text>
</comment>
<dbReference type="CDD" id="cd19540">
    <property type="entry name" value="LCL_NRPS-like"/>
    <property type="match status" value="1"/>
</dbReference>
<evidence type="ECO:0000313" key="7">
    <source>
        <dbReference type="Proteomes" id="UP001273589"/>
    </source>
</evidence>
<dbReference type="Gene3D" id="3.30.559.30">
    <property type="entry name" value="Nonribosomal peptide synthetase, condensation domain"/>
    <property type="match status" value="1"/>
</dbReference>
<dbReference type="Pfam" id="PF00975">
    <property type="entry name" value="Thioesterase"/>
    <property type="match status" value="1"/>
</dbReference>
<dbReference type="CDD" id="cd05930">
    <property type="entry name" value="A_NRPS"/>
    <property type="match status" value="1"/>
</dbReference>
<dbReference type="RefSeq" id="WP_319688242.1">
    <property type="nucleotide sequence ID" value="NZ_JARAWN010000001.1"/>
</dbReference>
<dbReference type="EMBL" id="JARAWN010000001">
    <property type="protein sequence ID" value="MDX3128255.1"/>
    <property type="molecule type" value="Genomic_DNA"/>
</dbReference>
<name>A0AAJ2PHM5_9ACTN</name>
<evidence type="ECO:0000313" key="6">
    <source>
        <dbReference type="EMBL" id="MDX3128255.1"/>
    </source>
</evidence>
<dbReference type="Pfam" id="PF00550">
    <property type="entry name" value="PP-binding"/>
    <property type="match status" value="1"/>
</dbReference>
<dbReference type="GO" id="GO:0043041">
    <property type="term" value="P:amino acid activation for nonribosomal peptide biosynthetic process"/>
    <property type="evidence" value="ECO:0007669"/>
    <property type="project" value="TreeGrafter"/>
</dbReference>
<dbReference type="SUPFAM" id="SSF56801">
    <property type="entry name" value="Acetyl-CoA synthetase-like"/>
    <property type="match status" value="1"/>
</dbReference>
<dbReference type="Gene3D" id="3.40.50.1820">
    <property type="entry name" value="alpha/beta hydrolase"/>
    <property type="match status" value="1"/>
</dbReference>
<gene>
    <name evidence="6" type="ORF">PV367_00150</name>
</gene>
<dbReference type="Gene3D" id="3.30.300.30">
    <property type="match status" value="1"/>
</dbReference>
<dbReference type="Gene3D" id="3.40.50.980">
    <property type="match status" value="2"/>
</dbReference>
<keyword evidence="3" id="KW-0597">Phosphoprotein</keyword>
<dbReference type="FunFam" id="2.30.38.10:FF:000001">
    <property type="entry name" value="Non-ribosomal peptide synthetase PvdI"/>
    <property type="match status" value="1"/>
</dbReference>
<dbReference type="SUPFAM" id="SSF47336">
    <property type="entry name" value="ACP-like"/>
    <property type="match status" value="1"/>
</dbReference>
<dbReference type="GO" id="GO:0044550">
    <property type="term" value="P:secondary metabolite biosynthetic process"/>
    <property type="evidence" value="ECO:0007669"/>
    <property type="project" value="TreeGrafter"/>
</dbReference>
<evidence type="ECO:0000256" key="1">
    <source>
        <dbReference type="ARBA" id="ARBA00001957"/>
    </source>
</evidence>
<comment type="cofactor">
    <cofactor evidence="1">
        <name>pantetheine 4'-phosphate</name>
        <dbReference type="ChEBI" id="CHEBI:47942"/>
    </cofactor>
</comment>
<dbReference type="Pfam" id="PF00668">
    <property type="entry name" value="Condensation"/>
    <property type="match status" value="1"/>
</dbReference>
<feature type="domain" description="Carrier" evidence="5">
    <location>
        <begin position="996"/>
        <end position="1071"/>
    </location>
</feature>
<dbReference type="InterPro" id="IPR023213">
    <property type="entry name" value="CAT-like_dom_sf"/>
</dbReference>
<dbReference type="GO" id="GO:0031177">
    <property type="term" value="F:phosphopantetheine binding"/>
    <property type="evidence" value="ECO:0007669"/>
    <property type="project" value="InterPro"/>
</dbReference>
<dbReference type="Proteomes" id="UP001273589">
    <property type="component" value="Unassembled WGS sequence"/>
</dbReference>
<dbReference type="Pfam" id="PF00501">
    <property type="entry name" value="AMP-binding"/>
    <property type="match status" value="1"/>
</dbReference>
<dbReference type="InterPro" id="IPR025110">
    <property type="entry name" value="AMP-bd_C"/>
</dbReference>
<dbReference type="SUPFAM" id="SSF53474">
    <property type="entry name" value="alpha/beta-Hydrolases"/>
    <property type="match status" value="1"/>
</dbReference>
<dbReference type="PROSITE" id="PS00455">
    <property type="entry name" value="AMP_BINDING"/>
    <property type="match status" value="1"/>
</dbReference>
<dbReference type="InterPro" id="IPR000873">
    <property type="entry name" value="AMP-dep_synth/lig_dom"/>
</dbReference>
<dbReference type="PROSITE" id="PS50075">
    <property type="entry name" value="CARRIER"/>
    <property type="match status" value="1"/>
</dbReference>
<dbReference type="GO" id="GO:0003824">
    <property type="term" value="F:catalytic activity"/>
    <property type="evidence" value="ECO:0007669"/>
    <property type="project" value="InterPro"/>
</dbReference>